<sequence>MGIRVLLADDQQMVRTGFRYMLEAEDGIEVVGEAGDGLEAVRLARESRPDVVLMDIRMPGIDGLEATRRLAGPGVEDPVKVVVVTTFDLDEYVHAALSAGAVGFLLKDAGAALLVEAVRAAVRGDALISPEITVRLIRHFTAPDRPARIRDDGGLTPRELEIARVVARGRTNTEIAARLRVTVSTVKTHLASIQGKLGTRNRAELVAWAFRNGHAE</sequence>
<dbReference type="CDD" id="cd17535">
    <property type="entry name" value="REC_NarL-like"/>
    <property type="match status" value="1"/>
</dbReference>
<dbReference type="SMART" id="SM00421">
    <property type="entry name" value="HTH_LUXR"/>
    <property type="match status" value="1"/>
</dbReference>
<evidence type="ECO:0000313" key="9">
    <source>
        <dbReference type="Proteomes" id="UP001183390"/>
    </source>
</evidence>
<keyword evidence="3" id="KW-0238">DNA-binding</keyword>
<dbReference type="InterPro" id="IPR039420">
    <property type="entry name" value="WalR-like"/>
</dbReference>
<dbReference type="RefSeq" id="WP_274810154.1">
    <property type="nucleotide sequence ID" value="NZ_JAVREP010000001.1"/>
</dbReference>
<evidence type="ECO:0000256" key="3">
    <source>
        <dbReference type="ARBA" id="ARBA00023125"/>
    </source>
</evidence>
<dbReference type="Proteomes" id="UP001183390">
    <property type="component" value="Unassembled WGS sequence"/>
</dbReference>
<dbReference type="PROSITE" id="PS50043">
    <property type="entry name" value="HTH_LUXR_2"/>
    <property type="match status" value="1"/>
</dbReference>
<dbReference type="CDD" id="cd06170">
    <property type="entry name" value="LuxR_C_like"/>
    <property type="match status" value="1"/>
</dbReference>
<keyword evidence="9" id="KW-1185">Reference proteome</keyword>
<dbReference type="SMART" id="SM00448">
    <property type="entry name" value="REC"/>
    <property type="match status" value="1"/>
</dbReference>
<protein>
    <submittedName>
        <fullName evidence="8">Response regulator transcription factor</fullName>
    </submittedName>
</protein>
<dbReference type="InterPro" id="IPR011006">
    <property type="entry name" value="CheY-like_superfamily"/>
</dbReference>
<reference evidence="9" key="1">
    <citation type="submission" date="2023-07" db="EMBL/GenBank/DDBJ databases">
        <title>30 novel species of actinomycetes from the DSMZ collection.</title>
        <authorList>
            <person name="Nouioui I."/>
        </authorList>
    </citation>
    <scope>NUCLEOTIDE SEQUENCE [LARGE SCALE GENOMIC DNA]</scope>
    <source>
        <strain evidence="9">DSM 44743</strain>
    </source>
</reference>
<dbReference type="Gene3D" id="3.40.50.2300">
    <property type="match status" value="1"/>
</dbReference>
<feature type="domain" description="Response regulatory" evidence="7">
    <location>
        <begin position="4"/>
        <end position="122"/>
    </location>
</feature>
<dbReference type="Pfam" id="PF00072">
    <property type="entry name" value="Response_reg"/>
    <property type="match status" value="1"/>
</dbReference>
<keyword evidence="1 5" id="KW-0597">Phosphoprotein</keyword>
<evidence type="ECO:0000259" key="6">
    <source>
        <dbReference type="PROSITE" id="PS50043"/>
    </source>
</evidence>
<accession>A0ABU2M387</accession>
<proteinExistence type="predicted"/>
<dbReference type="EMBL" id="JAVREP010000001">
    <property type="protein sequence ID" value="MDT0327105.1"/>
    <property type="molecule type" value="Genomic_DNA"/>
</dbReference>
<dbReference type="PROSITE" id="PS00622">
    <property type="entry name" value="HTH_LUXR_1"/>
    <property type="match status" value="1"/>
</dbReference>
<feature type="domain" description="HTH luxR-type" evidence="6">
    <location>
        <begin position="148"/>
        <end position="213"/>
    </location>
</feature>
<evidence type="ECO:0000256" key="5">
    <source>
        <dbReference type="PROSITE-ProRule" id="PRU00169"/>
    </source>
</evidence>
<dbReference type="InterPro" id="IPR000792">
    <property type="entry name" value="Tscrpt_reg_LuxR_C"/>
</dbReference>
<dbReference type="InterPro" id="IPR058245">
    <property type="entry name" value="NreC/VraR/RcsB-like_REC"/>
</dbReference>
<feature type="modified residue" description="4-aspartylphosphate" evidence="5">
    <location>
        <position position="55"/>
    </location>
</feature>
<dbReference type="SUPFAM" id="SSF52172">
    <property type="entry name" value="CheY-like"/>
    <property type="match status" value="1"/>
</dbReference>
<evidence type="ECO:0000313" key="8">
    <source>
        <dbReference type="EMBL" id="MDT0327105.1"/>
    </source>
</evidence>
<dbReference type="PANTHER" id="PTHR43214:SF24">
    <property type="entry name" value="TRANSCRIPTIONAL REGULATORY PROTEIN NARL-RELATED"/>
    <property type="match status" value="1"/>
</dbReference>
<evidence type="ECO:0000256" key="1">
    <source>
        <dbReference type="ARBA" id="ARBA00022553"/>
    </source>
</evidence>
<evidence type="ECO:0000256" key="2">
    <source>
        <dbReference type="ARBA" id="ARBA00023015"/>
    </source>
</evidence>
<dbReference type="Pfam" id="PF00196">
    <property type="entry name" value="GerE"/>
    <property type="match status" value="1"/>
</dbReference>
<keyword evidence="4" id="KW-0804">Transcription</keyword>
<keyword evidence="2" id="KW-0805">Transcription regulation</keyword>
<dbReference type="SUPFAM" id="SSF46894">
    <property type="entry name" value="C-terminal effector domain of the bipartite response regulators"/>
    <property type="match status" value="1"/>
</dbReference>
<dbReference type="PROSITE" id="PS50110">
    <property type="entry name" value="RESPONSE_REGULATORY"/>
    <property type="match status" value="1"/>
</dbReference>
<evidence type="ECO:0000256" key="4">
    <source>
        <dbReference type="ARBA" id="ARBA00023163"/>
    </source>
</evidence>
<name>A0ABU2M387_9ACTN</name>
<gene>
    <name evidence="8" type="ORF">RM479_01645</name>
</gene>
<dbReference type="InterPro" id="IPR016032">
    <property type="entry name" value="Sig_transdc_resp-reg_C-effctor"/>
</dbReference>
<comment type="caution">
    <text evidence="8">The sequence shown here is derived from an EMBL/GenBank/DDBJ whole genome shotgun (WGS) entry which is preliminary data.</text>
</comment>
<dbReference type="PANTHER" id="PTHR43214">
    <property type="entry name" value="TWO-COMPONENT RESPONSE REGULATOR"/>
    <property type="match status" value="1"/>
</dbReference>
<dbReference type="PRINTS" id="PR00038">
    <property type="entry name" value="HTHLUXR"/>
</dbReference>
<dbReference type="InterPro" id="IPR001789">
    <property type="entry name" value="Sig_transdc_resp-reg_receiver"/>
</dbReference>
<evidence type="ECO:0000259" key="7">
    <source>
        <dbReference type="PROSITE" id="PS50110"/>
    </source>
</evidence>
<organism evidence="8 9">
    <name type="scientific">Nocardiopsis lambiniae</name>
    <dbReference type="NCBI Taxonomy" id="3075539"/>
    <lineage>
        <taxon>Bacteria</taxon>
        <taxon>Bacillati</taxon>
        <taxon>Actinomycetota</taxon>
        <taxon>Actinomycetes</taxon>
        <taxon>Streptosporangiales</taxon>
        <taxon>Nocardiopsidaceae</taxon>
        <taxon>Nocardiopsis</taxon>
    </lineage>
</organism>